<proteinExistence type="predicted"/>
<gene>
    <name evidence="1" type="ORF">UFOVP53_94</name>
</gene>
<name>A0A6J5KWJ5_9CAUD</name>
<reference evidence="1" key="1">
    <citation type="submission" date="2020-04" db="EMBL/GenBank/DDBJ databases">
        <authorList>
            <person name="Chiriac C."/>
            <person name="Salcher M."/>
            <person name="Ghai R."/>
            <person name="Kavagutti S V."/>
        </authorList>
    </citation>
    <scope>NUCLEOTIDE SEQUENCE</scope>
</reference>
<protein>
    <submittedName>
        <fullName evidence="1">Uncharacterized protein</fullName>
    </submittedName>
</protein>
<accession>A0A6J5KWJ5</accession>
<organism evidence="1">
    <name type="scientific">uncultured Caudovirales phage</name>
    <dbReference type="NCBI Taxonomy" id="2100421"/>
    <lineage>
        <taxon>Viruses</taxon>
        <taxon>Duplodnaviria</taxon>
        <taxon>Heunggongvirae</taxon>
        <taxon>Uroviricota</taxon>
        <taxon>Caudoviricetes</taxon>
        <taxon>Peduoviridae</taxon>
        <taxon>Maltschvirus</taxon>
        <taxon>Maltschvirus maltsch</taxon>
    </lineage>
</organism>
<sequence length="244" mass="28620">MDLFKDKTFEEMDEISQMIEPFESQINVELSQFPDEFTLGAEFFTCLIDYNRNRLNYSITEDLRKIVERKASTLGLELLAKTARTNSNFMTEFFDFEAEENCKYNAKTNELTGEIKVIKKKIAYEDKDIETHMKDYLRGAFNDFYRPGEVNKPRVNEILDLFNVKGGLSEKKALSKVRMLSKHYQALIEDRSLNIRDVELFKRFVLWNIKYIKNGSLPALSNITKVKIMMRKGLPIYSIKEDIV</sequence>
<dbReference type="EMBL" id="LR796189">
    <property type="protein sequence ID" value="CAB4125263.1"/>
    <property type="molecule type" value="Genomic_DNA"/>
</dbReference>
<evidence type="ECO:0000313" key="1">
    <source>
        <dbReference type="EMBL" id="CAB4125263.1"/>
    </source>
</evidence>